<evidence type="ECO:0000313" key="2">
    <source>
        <dbReference type="EMBL" id="HIS65160.1"/>
    </source>
</evidence>
<dbReference type="AlphaFoldDB" id="A0A9D1FAI7"/>
<dbReference type="Proteomes" id="UP000886741">
    <property type="component" value="Unassembled WGS sequence"/>
</dbReference>
<feature type="compositionally biased region" description="Basic and acidic residues" evidence="1">
    <location>
        <begin position="241"/>
        <end position="254"/>
    </location>
</feature>
<evidence type="ECO:0008006" key="4">
    <source>
        <dbReference type="Google" id="ProtNLM"/>
    </source>
</evidence>
<gene>
    <name evidence="2" type="ORF">IAA83_07310</name>
</gene>
<comment type="caution">
    <text evidence="2">The sequence shown here is derived from an EMBL/GenBank/DDBJ whole genome shotgun (WGS) entry which is preliminary data.</text>
</comment>
<name>A0A9D1FAI7_9FIRM</name>
<evidence type="ECO:0000313" key="3">
    <source>
        <dbReference type="Proteomes" id="UP000886741"/>
    </source>
</evidence>
<sequence length="254" mass="29785">MSRLVYVAIRWVVRVLYPRITMEGTEHLPDDGCVVVGNHAKMNGPITAELYFPGERRIWCAAQMMDWRAVPSYAYNDFWRAKPLYIRWFYRLSSYVITPFSVCIFNNAHTIPVYHDSRIMTTFHQTIAALSDNAKVIIFPECAEPHNHIVNQFQNRSIDVARTYYNRTGKRLSFVPMYIAPRLKTARLGHAVTFDPDRPLAQERQRICDCLMEEITAMAEQMPLHTVVPYDNIPKKRHHTNRPDQETFHEKTNR</sequence>
<organism evidence="2 3">
    <name type="scientific">Candidatus Avoscillospira avistercoris</name>
    <dbReference type="NCBI Taxonomy" id="2840707"/>
    <lineage>
        <taxon>Bacteria</taxon>
        <taxon>Bacillati</taxon>
        <taxon>Bacillota</taxon>
        <taxon>Clostridia</taxon>
        <taxon>Eubacteriales</taxon>
        <taxon>Oscillospiraceae</taxon>
        <taxon>Oscillospiraceae incertae sedis</taxon>
        <taxon>Candidatus Avoscillospira</taxon>
    </lineage>
</organism>
<dbReference type="EMBL" id="DVJJ01000112">
    <property type="protein sequence ID" value="HIS65160.1"/>
    <property type="molecule type" value="Genomic_DNA"/>
</dbReference>
<reference evidence="2" key="1">
    <citation type="submission" date="2020-10" db="EMBL/GenBank/DDBJ databases">
        <authorList>
            <person name="Gilroy R."/>
        </authorList>
    </citation>
    <scope>NUCLEOTIDE SEQUENCE</scope>
    <source>
        <strain evidence="2">ChiBcec16-1751</strain>
    </source>
</reference>
<reference evidence="2" key="2">
    <citation type="journal article" date="2021" name="PeerJ">
        <title>Extensive microbial diversity within the chicken gut microbiome revealed by metagenomics and culture.</title>
        <authorList>
            <person name="Gilroy R."/>
            <person name="Ravi A."/>
            <person name="Getino M."/>
            <person name="Pursley I."/>
            <person name="Horton D.L."/>
            <person name="Alikhan N.F."/>
            <person name="Baker D."/>
            <person name="Gharbi K."/>
            <person name="Hall N."/>
            <person name="Watson M."/>
            <person name="Adriaenssens E.M."/>
            <person name="Foster-Nyarko E."/>
            <person name="Jarju S."/>
            <person name="Secka A."/>
            <person name="Antonio M."/>
            <person name="Oren A."/>
            <person name="Chaudhuri R.R."/>
            <person name="La Ragione R."/>
            <person name="Hildebrand F."/>
            <person name="Pallen M.J."/>
        </authorList>
    </citation>
    <scope>NUCLEOTIDE SEQUENCE</scope>
    <source>
        <strain evidence="2">ChiBcec16-1751</strain>
    </source>
</reference>
<feature type="region of interest" description="Disordered" evidence="1">
    <location>
        <begin position="232"/>
        <end position="254"/>
    </location>
</feature>
<proteinExistence type="predicted"/>
<evidence type="ECO:0000256" key="1">
    <source>
        <dbReference type="SAM" id="MobiDB-lite"/>
    </source>
</evidence>
<protein>
    <recommendedName>
        <fullName evidence="4">1-acyl-sn-glycerol-3-phosphate acyltransferase</fullName>
    </recommendedName>
</protein>
<accession>A0A9D1FAI7</accession>